<evidence type="ECO:0000313" key="2">
    <source>
        <dbReference type="Proteomes" id="UP001189624"/>
    </source>
</evidence>
<protein>
    <submittedName>
        <fullName evidence="1">Uncharacterized protein</fullName>
    </submittedName>
</protein>
<keyword evidence="2" id="KW-1185">Reference proteome</keyword>
<dbReference type="Gramene" id="rna-AYBTSS11_LOCUS14209">
    <property type="protein sequence ID" value="CAJ1950354.1"/>
    <property type="gene ID" value="gene-AYBTSS11_LOCUS14209"/>
</dbReference>
<reference evidence="1" key="1">
    <citation type="submission" date="2023-10" db="EMBL/GenBank/DDBJ databases">
        <authorList>
            <person name="Domelevo Entfellner J.-B."/>
        </authorList>
    </citation>
    <scope>NUCLEOTIDE SEQUENCE</scope>
</reference>
<organism evidence="1 2">
    <name type="scientific">Sphenostylis stenocarpa</name>
    <dbReference type="NCBI Taxonomy" id="92480"/>
    <lineage>
        <taxon>Eukaryota</taxon>
        <taxon>Viridiplantae</taxon>
        <taxon>Streptophyta</taxon>
        <taxon>Embryophyta</taxon>
        <taxon>Tracheophyta</taxon>
        <taxon>Spermatophyta</taxon>
        <taxon>Magnoliopsida</taxon>
        <taxon>eudicotyledons</taxon>
        <taxon>Gunneridae</taxon>
        <taxon>Pentapetalae</taxon>
        <taxon>rosids</taxon>
        <taxon>fabids</taxon>
        <taxon>Fabales</taxon>
        <taxon>Fabaceae</taxon>
        <taxon>Papilionoideae</taxon>
        <taxon>50 kb inversion clade</taxon>
        <taxon>NPAAA clade</taxon>
        <taxon>indigoferoid/millettioid clade</taxon>
        <taxon>Phaseoleae</taxon>
        <taxon>Sphenostylis</taxon>
    </lineage>
</organism>
<accession>A0AA86STT7</accession>
<gene>
    <name evidence="1" type="ORF">AYBTSS11_LOCUS14209</name>
</gene>
<proteinExistence type="predicted"/>
<evidence type="ECO:0000313" key="1">
    <source>
        <dbReference type="EMBL" id="CAJ1950354.1"/>
    </source>
</evidence>
<dbReference type="AlphaFoldDB" id="A0AA86STT7"/>
<dbReference type="EMBL" id="OY731401">
    <property type="protein sequence ID" value="CAJ1950354.1"/>
    <property type="molecule type" value="Genomic_DNA"/>
</dbReference>
<sequence length="102" mass="11686">MSSDSNQIRMVVKNHKMKAKKEIEITSSFLGEQPFCQACDKLLCIISLDQMKRFRPNINSKVIQNILWITEETSWTQPMIERKKIVGASRAGICAWNMPSIA</sequence>
<name>A0AA86STT7_9FABA</name>
<dbReference type="Proteomes" id="UP001189624">
    <property type="component" value="Chromosome 4"/>
</dbReference>